<organism evidence="1 2">
    <name type="scientific">Akkermansia glycaniphila</name>
    <dbReference type="NCBI Taxonomy" id="1679444"/>
    <lineage>
        <taxon>Bacteria</taxon>
        <taxon>Pseudomonadati</taxon>
        <taxon>Verrucomicrobiota</taxon>
        <taxon>Verrucomicrobiia</taxon>
        <taxon>Verrucomicrobiales</taxon>
        <taxon>Akkermansiaceae</taxon>
        <taxon>Akkermansia</taxon>
    </lineage>
</organism>
<accession>A0A1C7P8M9</accession>
<keyword evidence="2" id="KW-1185">Reference proteome</keyword>
<proteinExistence type="predicted"/>
<name>A0A1C7P8M9_9BACT</name>
<gene>
    <name evidence="1" type="ORF">PYTT_1730</name>
</gene>
<evidence type="ECO:0000313" key="2">
    <source>
        <dbReference type="Proteomes" id="UP000176204"/>
    </source>
</evidence>
<dbReference type="AlphaFoldDB" id="A0A1C7P8M9"/>
<protein>
    <submittedName>
        <fullName evidence="1">Uncharacterized protein</fullName>
    </submittedName>
</protein>
<sequence length="191" mass="21439">MTFVLGCLVLLGVWAWMNSSSNGSSEEAHAFATAIFDRNEERFREMSDFMDAHPQVGVFARKPLMPGADPRKRCETFYRDGAFGEPGYEADALSMGLKTREVRRMLDLMKRSRVCRVVRQADGTVCMLDLPASFPAAGCVCIVHFVMQSDLPEVQKGTTRTQLREDGWYAVHNLGRKGHIPVETTCGDAWR</sequence>
<dbReference type="RefSeq" id="WP_071133406.1">
    <property type="nucleotide sequence ID" value="NZ_LIGX01000041.1"/>
</dbReference>
<dbReference type="EMBL" id="LT629973">
    <property type="protein sequence ID" value="SEH92058.1"/>
    <property type="molecule type" value="Genomic_DNA"/>
</dbReference>
<dbReference type="Proteomes" id="UP000176204">
    <property type="component" value="Chromosome I"/>
</dbReference>
<reference evidence="2" key="1">
    <citation type="submission" date="2016-09" db="EMBL/GenBank/DDBJ databases">
        <authorList>
            <person name="Koehorst J."/>
        </authorList>
    </citation>
    <scope>NUCLEOTIDE SEQUENCE [LARGE SCALE GENOMIC DNA]</scope>
</reference>
<evidence type="ECO:0000313" key="1">
    <source>
        <dbReference type="EMBL" id="SEH92058.1"/>
    </source>
</evidence>
<dbReference type="STRING" id="1679444.PYTT_1730"/>
<dbReference type="KEGG" id="agl:PYTT_1730"/>